<dbReference type="InterPro" id="IPR011009">
    <property type="entry name" value="Kinase-like_dom_sf"/>
</dbReference>
<protein>
    <submittedName>
        <fullName evidence="2">Protein kinase-like protein</fullName>
    </submittedName>
</protein>
<dbReference type="PROSITE" id="PS50011">
    <property type="entry name" value="PROTEIN_KINASE_DOM"/>
    <property type="match status" value="1"/>
</dbReference>
<dbReference type="InterPro" id="IPR000719">
    <property type="entry name" value="Prot_kinase_dom"/>
</dbReference>
<gene>
    <name evidence="2" type="ORF">DFR58_107154</name>
</gene>
<keyword evidence="3" id="KW-1185">Reference proteome</keyword>
<dbReference type="RefSeq" id="WP_207659157.1">
    <property type="nucleotide sequence ID" value="NZ_QPJT01000007.1"/>
</dbReference>
<evidence type="ECO:0000313" key="2">
    <source>
        <dbReference type="EMBL" id="RCX17607.1"/>
    </source>
</evidence>
<dbReference type="Proteomes" id="UP000253034">
    <property type="component" value="Unassembled WGS sequence"/>
</dbReference>
<dbReference type="SUPFAM" id="SSF56112">
    <property type="entry name" value="Protein kinase-like (PK-like)"/>
    <property type="match status" value="1"/>
</dbReference>
<comment type="caution">
    <text evidence="2">The sequence shown here is derived from an EMBL/GenBank/DDBJ whole genome shotgun (WGS) entry which is preliminary data.</text>
</comment>
<proteinExistence type="predicted"/>
<evidence type="ECO:0000259" key="1">
    <source>
        <dbReference type="PROSITE" id="PS50011"/>
    </source>
</evidence>
<dbReference type="GO" id="GO:0005524">
    <property type="term" value="F:ATP binding"/>
    <property type="evidence" value="ECO:0007669"/>
    <property type="project" value="InterPro"/>
</dbReference>
<dbReference type="AlphaFoldDB" id="A0A369BAS0"/>
<name>A0A369BAS0_9FIRM</name>
<dbReference type="Pfam" id="PF00069">
    <property type="entry name" value="Pkinase"/>
    <property type="match status" value="1"/>
</dbReference>
<keyword evidence="2" id="KW-0808">Transferase</keyword>
<dbReference type="EMBL" id="QPJT01000007">
    <property type="protein sequence ID" value="RCX17607.1"/>
    <property type="molecule type" value="Genomic_DNA"/>
</dbReference>
<dbReference type="Gene3D" id="1.10.510.10">
    <property type="entry name" value="Transferase(Phosphotransferase) domain 1"/>
    <property type="match status" value="1"/>
</dbReference>
<feature type="domain" description="Protein kinase" evidence="1">
    <location>
        <begin position="17"/>
        <end position="345"/>
    </location>
</feature>
<keyword evidence="2" id="KW-0418">Kinase</keyword>
<accession>A0A369BAS0</accession>
<evidence type="ECO:0000313" key="3">
    <source>
        <dbReference type="Proteomes" id="UP000253034"/>
    </source>
</evidence>
<organism evidence="2 3">
    <name type="scientific">Anaerobacterium chartisolvens</name>
    <dbReference type="NCBI Taxonomy" id="1297424"/>
    <lineage>
        <taxon>Bacteria</taxon>
        <taxon>Bacillati</taxon>
        <taxon>Bacillota</taxon>
        <taxon>Clostridia</taxon>
        <taxon>Eubacteriales</taxon>
        <taxon>Oscillospiraceae</taxon>
        <taxon>Anaerobacterium</taxon>
    </lineage>
</organism>
<dbReference type="GO" id="GO:0004672">
    <property type="term" value="F:protein kinase activity"/>
    <property type="evidence" value="ECO:0007669"/>
    <property type="project" value="InterPro"/>
</dbReference>
<reference evidence="2 3" key="1">
    <citation type="submission" date="2018-07" db="EMBL/GenBank/DDBJ databases">
        <title>Genomic Encyclopedia of Type Strains, Phase IV (KMG-IV): sequencing the most valuable type-strain genomes for metagenomic binning, comparative biology and taxonomic classification.</title>
        <authorList>
            <person name="Goeker M."/>
        </authorList>
    </citation>
    <scope>NUCLEOTIDE SEQUENCE [LARGE SCALE GENOMIC DNA]</scope>
    <source>
        <strain evidence="2 3">DSM 27016</strain>
    </source>
</reference>
<sequence>MAANAQATLTDGRKIPYVIKDNPPRGGMKYTYFAPDKSYVVQFFNNPNVGLDANTRARLEAITGRYNPTLPEDQGGARGNDQKLADYFSQSFCWPSAIVESPELGIVCPAYPSNFFFNPKSSSQLNLEGKDKKSNWFTSRNRRYLDKSELGNFQMMMKMSILLARSIRRMHQAGLAHSDLSSNNVLIDPKSGRCVVIDIDSLVVPGLFPPEVVGTRGYIAPEVLKTMELSYNNSDKKLPSTYTDLHALPVLIYEYLFFRHPLLGPKIYSAQSAEQDDFLALGEKATFIENPRDQSNRPKGLSPTIKDLGPILERLFIRAFVDGLHCPDLRPTAMEWERGLVQTWDLLYACPNPYCEQKWFVLYDEKKPVCPFCKTTVRNSEILRFKLKSESRGCPGQWLNVNELVVHHNTPLFKWHIFSNVFADEKADRTMQAYVCKHNGQWLLVNQNVNGMLSPSGNSVPAGQAILLKDGVVFRASREDRGMLVQVSLAKV</sequence>